<name>A0A4V5NXZ9_9GAMM</name>
<keyword evidence="6" id="KW-0597">Phosphoprotein</keyword>
<dbReference type="Gene3D" id="3.40.50.300">
    <property type="entry name" value="P-loop containing nucleotide triphosphate hydrolases"/>
    <property type="match status" value="1"/>
</dbReference>
<evidence type="ECO:0000259" key="8">
    <source>
        <dbReference type="PROSITE" id="PS50110"/>
    </source>
</evidence>
<dbReference type="PANTHER" id="PTHR32071">
    <property type="entry name" value="TRANSCRIPTIONAL REGULATORY PROTEIN"/>
    <property type="match status" value="1"/>
</dbReference>
<keyword evidence="3" id="KW-0805">Transcription regulation</keyword>
<dbReference type="FunFam" id="3.40.50.300:FF:000006">
    <property type="entry name" value="DNA-binding transcriptional regulator NtrC"/>
    <property type="match status" value="1"/>
</dbReference>
<evidence type="ECO:0000256" key="1">
    <source>
        <dbReference type="ARBA" id="ARBA00022741"/>
    </source>
</evidence>
<proteinExistence type="predicted"/>
<dbReference type="GO" id="GO:0000160">
    <property type="term" value="P:phosphorelay signal transduction system"/>
    <property type="evidence" value="ECO:0007669"/>
    <property type="project" value="InterPro"/>
</dbReference>
<keyword evidence="4" id="KW-0238">DNA-binding</keyword>
<dbReference type="InterPro" id="IPR027417">
    <property type="entry name" value="P-loop_NTPase"/>
</dbReference>
<feature type="modified residue" description="4-aspartylphosphate" evidence="6">
    <location>
        <position position="54"/>
    </location>
</feature>
<feature type="domain" description="Response regulatory" evidence="8">
    <location>
        <begin position="5"/>
        <end position="119"/>
    </location>
</feature>
<accession>A0A4V5NXZ9</accession>
<evidence type="ECO:0000256" key="4">
    <source>
        <dbReference type="ARBA" id="ARBA00023125"/>
    </source>
</evidence>
<sequence length="447" mass="49878">MKSLTVLVVDDEVAIRQILSHVISKLKHRVLTAESAEEALQVMSHNAVDVVFTDVRMAGMTGIEMIEVAKSRGWKPYFVVMTSFASVSTAIESMKMGAFDYLMKPLKREDVEHRLKLITDMIGLRRENKALRQVAMLSSGSALPSQSEAMLTVDRMIDKVAVKECTVMINGESGTGKGVVAKMLHRGSPRSGGAFIPVNCAAIPENLLESELFGHVKGAFTGATSAKMGLFETASGGTLFLDEVGELPLALQAKLLHVLEEKMVRPVGGEKLRPVDVRIIAATNRNLQQMVAEGLFREDLYFRLNVFNITLPPLRERGEDILPLFRHFLESESRKQGVKLAPVVDSEVQQLLQRYRFPGNIRELENIAERALVMADDNLVRVEDLPQQLCVTRARSEGDLTLREQLKRFEEKVIRSTLSDTDGDRREAAKRLGIGLSSLYRKLEEYQ</sequence>
<evidence type="ECO:0000259" key="7">
    <source>
        <dbReference type="PROSITE" id="PS50045"/>
    </source>
</evidence>
<dbReference type="InterPro" id="IPR025944">
    <property type="entry name" value="Sigma_54_int_dom_CS"/>
</dbReference>
<evidence type="ECO:0000313" key="9">
    <source>
        <dbReference type="EMBL" id="TKB48282.1"/>
    </source>
</evidence>
<dbReference type="Pfam" id="PF02954">
    <property type="entry name" value="HTH_8"/>
    <property type="match status" value="1"/>
</dbReference>
<keyword evidence="10" id="KW-1185">Reference proteome</keyword>
<dbReference type="PRINTS" id="PR01590">
    <property type="entry name" value="HTHFIS"/>
</dbReference>
<dbReference type="GO" id="GO:0043565">
    <property type="term" value="F:sequence-specific DNA binding"/>
    <property type="evidence" value="ECO:0007669"/>
    <property type="project" value="InterPro"/>
</dbReference>
<dbReference type="CDD" id="cd17536">
    <property type="entry name" value="REC_YesN-like"/>
    <property type="match status" value="1"/>
</dbReference>
<dbReference type="OrthoDB" id="9804019at2"/>
<dbReference type="CDD" id="cd00009">
    <property type="entry name" value="AAA"/>
    <property type="match status" value="1"/>
</dbReference>
<comment type="caution">
    <text evidence="9">The sequence shown here is derived from an EMBL/GenBank/DDBJ whole genome shotgun (WGS) entry which is preliminary data.</text>
</comment>
<dbReference type="InterPro" id="IPR025662">
    <property type="entry name" value="Sigma_54_int_dom_ATP-bd_1"/>
</dbReference>
<keyword evidence="5" id="KW-0804">Transcription</keyword>
<dbReference type="Proteomes" id="UP000305674">
    <property type="component" value="Unassembled WGS sequence"/>
</dbReference>
<keyword evidence="1" id="KW-0547">Nucleotide-binding</keyword>
<dbReference type="Pfam" id="PF25601">
    <property type="entry name" value="AAA_lid_14"/>
    <property type="match status" value="1"/>
</dbReference>
<dbReference type="PROSITE" id="PS50045">
    <property type="entry name" value="SIGMA54_INTERACT_4"/>
    <property type="match status" value="1"/>
</dbReference>
<protein>
    <submittedName>
        <fullName evidence="9">Sigma-54-dependent Fis family transcriptional regulator</fullName>
    </submittedName>
</protein>
<dbReference type="AlphaFoldDB" id="A0A4V5NXZ9"/>
<dbReference type="SUPFAM" id="SSF46689">
    <property type="entry name" value="Homeodomain-like"/>
    <property type="match status" value="1"/>
</dbReference>
<evidence type="ECO:0000256" key="5">
    <source>
        <dbReference type="ARBA" id="ARBA00023163"/>
    </source>
</evidence>
<dbReference type="Gene3D" id="1.10.10.60">
    <property type="entry name" value="Homeodomain-like"/>
    <property type="match status" value="1"/>
</dbReference>
<dbReference type="InterPro" id="IPR025943">
    <property type="entry name" value="Sigma_54_int_dom_ATP-bd_2"/>
</dbReference>
<dbReference type="SMART" id="SM00382">
    <property type="entry name" value="AAA"/>
    <property type="match status" value="1"/>
</dbReference>
<organism evidence="9 10">
    <name type="scientific">Ferrimonas sediminicola</name>
    <dbReference type="NCBI Taxonomy" id="2569538"/>
    <lineage>
        <taxon>Bacteria</taxon>
        <taxon>Pseudomonadati</taxon>
        <taxon>Pseudomonadota</taxon>
        <taxon>Gammaproteobacteria</taxon>
        <taxon>Alteromonadales</taxon>
        <taxon>Ferrimonadaceae</taxon>
        <taxon>Ferrimonas</taxon>
    </lineage>
</organism>
<dbReference type="GO" id="GO:0005524">
    <property type="term" value="F:ATP binding"/>
    <property type="evidence" value="ECO:0007669"/>
    <property type="project" value="UniProtKB-KW"/>
</dbReference>
<reference evidence="9 10" key="1">
    <citation type="submission" date="2019-04" db="EMBL/GenBank/DDBJ databases">
        <authorList>
            <person name="Hwang J.C."/>
        </authorList>
    </citation>
    <scope>NUCLEOTIDE SEQUENCE [LARGE SCALE GENOMIC DNA]</scope>
    <source>
        <strain evidence="9 10">IMCC35001</strain>
    </source>
</reference>
<gene>
    <name evidence="9" type="ORF">FCL40_13100</name>
</gene>
<dbReference type="InterPro" id="IPR002197">
    <property type="entry name" value="HTH_Fis"/>
</dbReference>
<dbReference type="EMBL" id="SWCI01000008">
    <property type="protein sequence ID" value="TKB48282.1"/>
    <property type="molecule type" value="Genomic_DNA"/>
</dbReference>
<dbReference type="InterPro" id="IPR001789">
    <property type="entry name" value="Sig_transdc_resp-reg_receiver"/>
</dbReference>
<dbReference type="InterPro" id="IPR003593">
    <property type="entry name" value="AAA+_ATPase"/>
</dbReference>
<dbReference type="SMART" id="SM00448">
    <property type="entry name" value="REC"/>
    <property type="match status" value="1"/>
</dbReference>
<dbReference type="Pfam" id="PF00072">
    <property type="entry name" value="Response_reg"/>
    <property type="match status" value="1"/>
</dbReference>
<keyword evidence="2" id="KW-0067">ATP-binding</keyword>
<dbReference type="PROSITE" id="PS00688">
    <property type="entry name" value="SIGMA54_INTERACT_3"/>
    <property type="match status" value="1"/>
</dbReference>
<dbReference type="RefSeq" id="WP_136853753.1">
    <property type="nucleotide sequence ID" value="NZ_SWCI01000008.1"/>
</dbReference>
<dbReference type="PROSITE" id="PS50110">
    <property type="entry name" value="RESPONSE_REGULATORY"/>
    <property type="match status" value="1"/>
</dbReference>
<feature type="domain" description="Sigma-54 factor interaction" evidence="7">
    <location>
        <begin position="143"/>
        <end position="373"/>
    </location>
</feature>
<dbReference type="Pfam" id="PF00158">
    <property type="entry name" value="Sigma54_activat"/>
    <property type="match status" value="1"/>
</dbReference>
<dbReference type="Gene3D" id="1.10.8.60">
    <property type="match status" value="1"/>
</dbReference>
<dbReference type="SUPFAM" id="SSF52540">
    <property type="entry name" value="P-loop containing nucleoside triphosphate hydrolases"/>
    <property type="match status" value="1"/>
</dbReference>
<evidence type="ECO:0000313" key="10">
    <source>
        <dbReference type="Proteomes" id="UP000305674"/>
    </source>
</evidence>
<dbReference type="InterPro" id="IPR011006">
    <property type="entry name" value="CheY-like_superfamily"/>
</dbReference>
<dbReference type="SUPFAM" id="SSF52172">
    <property type="entry name" value="CheY-like"/>
    <property type="match status" value="1"/>
</dbReference>
<evidence type="ECO:0000256" key="6">
    <source>
        <dbReference type="PROSITE-ProRule" id="PRU00169"/>
    </source>
</evidence>
<dbReference type="Gene3D" id="3.40.50.2300">
    <property type="match status" value="1"/>
</dbReference>
<dbReference type="InterPro" id="IPR058031">
    <property type="entry name" value="AAA_lid_NorR"/>
</dbReference>
<dbReference type="InterPro" id="IPR009057">
    <property type="entry name" value="Homeodomain-like_sf"/>
</dbReference>
<evidence type="ECO:0000256" key="3">
    <source>
        <dbReference type="ARBA" id="ARBA00023015"/>
    </source>
</evidence>
<evidence type="ECO:0000256" key="2">
    <source>
        <dbReference type="ARBA" id="ARBA00022840"/>
    </source>
</evidence>
<dbReference type="PROSITE" id="PS00675">
    <property type="entry name" value="SIGMA54_INTERACT_1"/>
    <property type="match status" value="1"/>
</dbReference>
<dbReference type="PROSITE" id="PS00676">
    <property type="entry name" value="SIGMA54_INTERACT_2"/>
    <property type="match status" value="1"/>
</dbReference>
<dbReference type="GO" id="GO:0006355">
    <property type="term" value="P:regulation of DNA-templated transcription"/>
    <property type="evidence" value="ECO:0007669"/>
    <property type="project" value="InterPro"/>
</dbReference>
<dbReference type="InterPro" id="IPR002078">
    <property type="entry name" value="Sigma_54_int"/>
</dbReference>